<feature type="domain" description="DNA polymerase Y-family little finger" evidence="7">
    <location>
        <begin position="265"/>
        <end position="360"/>
    </location>
</feature>
<dbReference type="Pfam" id="PF11799">
    <property type="entry name" value="IMS_C"/>
    <property type="match status" value="1"/>
</dbReference>
<evidence type="ECO:0000256" key="4">
    <source>
        <dbReference type="ARBA" id="ARBA00025589"/>
    </source>
</evidence>
<dbReference type="Pfam" id="PF00817">
    <property type="entry name" value="IMS"/>
    <property type="match status" value="1"/>
</dbReference>
<dbReference type="GO" id="GO:0006281">
    <property type="term" value="P:DNA repair"/>
    <property type="evidence" value="ECO:0007669"/>
    <property type="project" value="InterPro"/>
</dbReference>
<dbReference type="EC" id="2.7.7.7" evidence="2"/>
<dbReference type="InterPro" id="IPR043502">
    <property type="entry name" value="DNA/RNA_pol_sf"/>
</dbReference>
<dbReference type="CDD" id="cd03468">
    <property type="entry name" value="PolY_like"/>
    <property type="match status" value="1"/>
</dbReference>
<comment type="caution">
    <text evidence="8">The sequence shown here is derived from an EMBL/GenBank/DDBJ whole genome shotgun (WGS) entry which is preliminary data.</text>
</comment>
<comment type="subunit">
    <text evidence="1">Monomer.</text>
</comment>
<dbReference type="InterPro" id="IPR050356">
    <property type="entry name" value="SulA_CellDiv_inhibitor"/>
</dbReference>
<sequence>MNAMTLDMGMGNMDAGDMEETDMAASERRYLALAFPFLPVDRLRIARPDLWKADGDGPAVIAEPVRGAMRLCALDADALALGLTPGMTLADARARVPELRLFDADPHADQDWLERLCDGCARYTPVAAIDHPDGLMLDITGCGHLWGGEEALARAAADRLERHGMRVRHAIAATAEAAHALARFPAAPAPDEGAAIRRLPVEALGLEPESAVALRRAGLRHIGDLAARPAAMLAARFGEEAVDALHRLLGLASRPLAPRRPLAAVMVERRFAEPMASTAHALKTLNDMAAEAGERLAERGQGGRRFEATFFRTDGHAFPLRVETSLPVRDAPAIMRLVEERIETLSDPLDPGFGFDMLRLAVPRAEPMAATQLALEGGEARRGADDVAALVDRLTIRAGRAQVQRLAPGDSHIPEQAQLALPALDAAAPAPWPVRGEQGDPPMRPIHLFDPPQGIEVVAQAPDGPPHRFRWRRALHDIVRYEGPERIAPEWWRAAAGALSGDSTGRTRDYYRVEDARGRRYWIFRDGLYGREATHPRWYLHGLFA</sequence>
<dbReference type="SUPFAM" id="SSF56672">
    <property type="entry name" value="DNA/RNA polymerases"/>
    <property type="match status" value="1"/>
</dbReference>
<gene>
    <name evidence="8" type="ORF">GGR44_002008</name>
</gene>
<organism evidence="8 9">
    <name type="scientific">Sphingobium fontiphilum</name>
    <dbReference type="NCBI Taxonomy" id="944425"/>
    <lineage>
        <taxon>Bacteria</taxon>
        <taxon>Pseudomonadati</taxon>
        <taxon>Pseudomonadota</taxon>
        <taxon>Alphaproteobacteria</taxon>
        <taxon>Sphingomonadales</taxon>
        <taxon>Sphingomonadaceae</taxon>
        <taxon>Sphingobium</taxon>
    </lineage>
</organism>
<keyword evidence="9" id="KW-1185">Reference proteome</keyword>
<comment type="function">
    <text evidence="4">Poorly processive, error-prone DNA polymerase involved in untargeted mutagenesis. Copies undamaged DNA at stalled replication forks, which arise in vivo from mismatched or misaligned primer ends. These misaligned primers can be extended by PolIV. Exhibits no 3'-5' exonuclease (proofreading) activity. May be involved in translesional synthesis, in conjunction with the beta clamp from PolIII.</text>
</comment>
<dbReference type="PANTHER" id="PTHR35369:SF2">
    <property type="entry name" value="BLR3025 PROTEIN"/>
    <property type="match status" value="1"/>
</dbReference>
<dbReference type="EMBL" id="JACIEB010000004">
    <property type="protein sequence ID" value="MBB3982345.1"/>
    <property type="molecule type" value="Genomic_DNA"/>
</dbReference>
<protein>
    <recommendedName>
        <fullName evidence="2">DNA-directed DNA polymerase</fullName>
        <ecNumber evidence="2">2.7.7.7</ecNumber>
    </recommendedName>
</protein>
<dbReference type="GO" id="GO:0003684">
    <property type="term" value="F:damaged DNA binding"/>
    <property type="evidence" value="ECO:0007669"/>
    <property type="project" value="InterPro"/>
</dbReference>
<evidence type="ECO:0000313" key="9">
    <source>
        <dbReference type="Proteomes" id="UP000552757"/>
    </source>
</evidence>
<evidence type="ECO:0000256" key="3">
    <source>
        <dbReference type="ARBA" id="ARBA00022763"/>
    </source>
</evidence>
<evidence type="ECO:0000256" key="5">
    <source>
        <dbReference type="ARBA" id="ARBA00049244"/>
    </source>
</evidence>
<evidence type="ECO:0000259" key="7">
    <source>
        <dbReference type="Pfam" id="PF11799"/>
    </source>
</evidence>
<name>A0A7W6DFI1_9SPHN</name>
<keyword evidence="3" id="KW-0227">DNA damage</keyword>
<proteinExistence type="predicted"/>
<evidence type="ECO:0000256" key="2">
    <source>
        <dbReference type="ARBA" id="ARBA00012417"/>
    </source>
</evidence>
<dbReference type="PANTHER" id="PTHR35369">
    <property type="entry name" value="BLR3025 PROTEIN-RELATED"/>
    <property type="match status" value="1"/>
</dbReference>
<accession>A0A7W6DFI1</accession>
<dbReference type="InterPro" id="IPR001126">
    <property type="entry name" value="UmuC"/>
</dbReference>
<dbReference type="Proteomes" id="UP000552757">
    <property type="component" value="Unassembled WGS sequence"/>
</dbReference>
<reference evidence="8 9" key="1">
    <citation type="submission" date="2020-08" db="EMBL/GenBank/DDBJ databases">
        <title>Genomic Encyclopedia of Type Strains, Phase IV (KMG-IV): sequencing the most valuable type-strain genomes for metagenomic binning, comparative biology and taxonomic classification.</title>
        <authorList>
            <person name="Goeker M."/>
        </authorList>
    </citation>
    <scope>NUCLEOTIDE SEQUENCE [LARGE SCALE GENOMIC DNA]</scope>
    <source>
        <strain evidence="8 9">DSM 29348</strain>
    </source>
</reference>
<feature type="domain" description="UmuC" evidence="6">
    <location>
        <begin position="57"/>
        <end position="179"/>
    </location>
</feature>
<evidence type="ECO:0000256" key="1">
    <source>
        <dbReference type="ARBA" id="ARBA00011245"/>
    </source>
</evidence>
<dbReference type="AlphaFoldDB" id="A0A7W6DFI1"/>
<evidence type="ECO:0000313" key="8">
    <source>
        <dbReference type="EMBL" id="MBB3982345.1"/>
    </source>
</evidence>
<comment type="catalytic activity">
    <reaction evidence="5">
        <text>DNA(n) + a 2'-deoxyribonucleoside 5'-triphosphate = DNA(n+1) + diphosphate</text>
        <dbReference type="Rhea" id="RHEA:22508"/>
        <dbReference type="Rhea" id="RHEA-COMP:17339"/>
        <dbReference type="Rhea" id="RHEA-COMP:17340"/>
        <dbReference type="ChEBI" id="CHEBI:33019"/>
        <dbReference type="ChEBI" id="CHEBI:61560"/>
        <dbReference type="ChEBI" id="CHEBI:173112"/>
        <dbReference type="EC" id="2.7.7.7"/>
    </reaction>
</comment>
<dbReference type="InterPro" id="IPR017961">
    <property type="entry name" value="DNA_pol_Y-fam_little_finger"/>
</dbReference>
<evidence type="ECO:0000259" key="6">
    <source>
        <dbReference type="Pfam" id="PF00817"/>
    </source>
</evidence>